<evidence type="ECO:0000256" key="2">
    <source>
        <dbReference type="ARBA" id="ARBA00022691"/>
    </source>
</evidence>
<keyword evidence="10" id="KW-0670">Pyruvate</keyword>
<reference evidence="13 14" key="2">
    <citation type="journal article" date="2021" name="Int. J. Syst. Evol. Microbiol.">
        <title>Isolation and Polyphasic Characterization of Desulfuromonas versatilis sp. Nov., an Electrogenic Bacteria Capable of Versatile Metabolism Isolated from a Graphene Oxide-Reducing Enrichment Culture.</title>
        <authorList>
            <person name="Xie L."/>
            <person name="Yoshida N."/>
            <person name="Ishii S."/>
            <person name="Meng L."/>
        </authorList>
    </citation>
    <scope>NUCLEOTIDE SEQUENCE [LARGE SCALE GENOMIC DNA]</scope>
    <source>
        <strain evidence="13 14">NIT-T3</strain>
    </source>
</reference>
<reference evidence="13 14" key="1">
    <citation type="journal article" date="2016" name="C (Basel)">
        <title>Selective Growth of and Electricity Production by Marine Exoelectrogenic Bacteria in Self-Aggregated Hydrogel of Microbially Reduced Graphene Oxide.</title>
        <authorList>
            <person name="Yoshida N."/>
            <person name="Goto Y."/>
            <person name="Miyata Y."/>
        </authorList>
    </citation>
    <scope>NUCLEOTIDE SEQUENCE [LARGE SCALE GENOMIC DNA]</scope>
    <source>
        <strain evidence="13 14">NIT-T3</strain>
    </source>
</reference>
<dbReference type="InterPro" id="IPR009165">
    <property type="entry name" value="S-AdoMet_deCO2ase_bac"/>
</dbReference>
<dbReference type="Proteomes" id="UP001319827">
    <property type="component" value="Chromosome"/>
</dbReference>
<keyword evidence="5" id="KW-0745">Spermidine biosynthesis</keyword>
<evidence type="ECO:0000256" key="3">
    <source>
        <dbReference type="ARBA" id="ARBA00022793"/>
    </source>
</evidence>
<dbReference type="NCBIfam" id="TIGR03331">
    <property type="entry name" value="SAM_DCase_Eco"/>
    <property type="match status" value="1"/>
</dbReference>
<name>A0ABM8HTW2_9BACT</name>
<keyword evidence="14" id="KW-1185">Reference proteome</keyword>
<keyword evidence="2" id="KW-0949">S-adenosyl-L-methionine</keyword>
<evidence type="ECO:0000256" key="5">
    <source>
        <dbReference type="ARBA" id="ARBA00023066"/>
    </source>
</evidence>
<keyword evidence="6" id="KW-0620">Polyamine biosynthesis</keyword>
<dbReference type="Gene3D" id="3.60.90.10">
    <property type="entry name" value="S-adenosylmethionine decarboxylase"/>
    <property type="match status" value="1"/>
</dbReference>
<evidence type="ECO:0000256" key="8">
    <source>
        <dbReference type="ARBA" id="ARBA00023239"/>
    </source>
</evidence>
<feature type="compositionally biased region" description="Basic residues" evidence="12">
    <location>
        <begin position="11"/>
        <end position="26"/>
    </location>
</feature>
<evidence type="ECO:0000256" key="6">
    <source>
        <dbReference type="ARBA" id="ARBA00023115"/>
    </source>
</evidence>
<evidence type="ECO:0000256" key="12">
    <source>
        <dbReference type="SAM" id="MobiDB-lite"/>
    </source>
</evidence>
<dbReference type="EC" id="4.1.1.50" evidence="11"/>
<evidence type="ECO:0000256" key="10">
    <source>
        <dbReference type="ARBA" id="ARBA00023317"/>
    </source>
</evidence>
<accession>A0ABM8HTW2</accession>
<keyword evidence="8" id="KW-0456">Lyase</keyword>
<feature type="region of interest" description="Disordered" evidence="12">
    <location>
        <begin position="1"/>
        <end position="26"/>
    </location>
</feature>
<proteinExistence type="inferred from homology"/>
<comment type="cofactor">
    <cofactor evidence="1">
        <name>pyruvate</name>
        <dbReference type="ChEBI" id="CHEBI:15361"/>
    </cofactor>
</comment>
<evidence type="ECO:0000313" key="13">
    <source>
        <dbReference type="EMBL" id="BCR03917.1"/>
    </source>
</evidence>
<evidence type="ECO:0000313" key="14">
    <source>
        <dbReference type="Proteomes" id="UP001319827"/>
    </source>
</evidence>
<dbReference type="RefSeq" id="WP_221251352.1">
    <property type="nucleotide sequence ID" value="NZ_AP024355.1"/>
</dbReference>
<dbReference type="HAMAP" id="MF_00465">
    <property type="entry name" value="AdoMetDC_2"/>
    <property type="match status" value="1"/>
</dbReference>
<gene>
    <name evidence="13" type="primary">speD</name>
    <name evidence="13" type="ORF">DESUT3_09860</name>
</gene>
<keyword evidence="7" id="KW-0865">Zymogen</keyword>
<dbReference type="PIRSF" id="PIRSF001356">
    <property type="entry name" value="SAM_decarboxylas"/>
    <property type="match status" value="1"/>
</dbReference>
<dbReference type="Pfam" id="PF02675">
    <property type="entry name" value="AdoMet_dc"/>
    <property type="match status" value="1"/>
</dbReference>
<evidence type="ECO:0000256" key="1">
    <source>
        <dbReference type="ARBA" id="ARBA00001928"/>
    </source>
</evidence>
<dbReference type="PANTHER" id="PTHR33866:SF1">
    <property type="entry name" value="S-ADENOSYLMETHIONINE DECARBOXYLASE PROENZYME"/>
    <property type="match status" value="1"/>
</dbReference>
<evidence type="ECO:0000256" key="11">
    <source>
        <dbReference type="NCBIfam" id="TIGR03331"/>
    </source>
</evidence>
<keyword evidence="4" id="KW-0068">Autocatalytic cleavage</keyword>
<keyword evidence="3" id="KW-0210">Decarboxylase</keyword>
<organism evidence="13 14">
    <name type="scientific">Desulfuromonas versatilis</name>
    <dbReference type="NCBI Taxonomy" id="2802975"/>
    <lineage>
        <taxon>Bacteria</taxon>
        <taxon>Pseudomonadati</taxon>
        <taxon>Thermodesulfobacteriota</taxon>
        <taxon>Desulfuromonadia</taxon>
        <taxon>Desulfuromonadales</taxon>
        <taxon>Desulfuromonadaceae</taxon>
        <taxon>Desulfuromonas</taxon>
    </lineage>
</organism>
<sequence length="281" mass="32549">MSAKKNSVKPTKPKTSKSKGKPRRRPKLKLRGFNNLTKTLSFNIYDVCYARSPQARKEYLEYIDEEYNSERLVKILTEVSEIIGANILNISSQDYDPMGASVTILIAEEPVDPKPDQVLAHLDKSHLCIHTYPETDSKTGVSTFRVDVDVSTCGKISPLKALNHLIDSFESDIVLMDYKVRGFTRDVKGKKHYIDHKIHSIQQFVDKKILDRYQCVDINIHQENLFHTKMVLSDFDLDYYLFSTAAQDFTDDEKERVRERLRREMTEIFYSKNIYSTTGPH</sequence>
<evidence type="ECO:0000256" key="7">
    <source>
        <dbReference type="ARBA" id="ARBA00023145"/>
    </source>
</evidence>
<dbReference type="InterPro" id="IPR003826">
    <property type="entry name" value="AdoMetDC_fam_prok"/>
</dbReference>
<dbReference type="SUPFAM" id="SSF56276">
    <property type="entry name" value="S-adenosylmethionine decarboxylase"/>
    <property type="match status" value="1"/>
</dbReference>
<keyword evidence="9" id="KW-0704">Schiff base</keyword>
<evidence type="ECO:0000256" key="4">
    <source>
        <dbReference type="ARBA" id="ARBA00022813"/>
    </source>
</evidence>
<dbReference type="EMBL" id="AP024355">
    <property type="protein sequence ID" value="BCR03917.1"/>
    <property type="molecule type" value="Genomic_DNA"/>
</dbReference>
<dbReference type="PANTHER" id="PTHR33866">
    <property type="entry name" value="S-ADENOSYLMETHIONINE DECARBOXYLASE PROENZYME"/>
    <property type="match status" value="1"/>
</dbReference>
<protein>
    <recommendedName>
        <fullName evidence="11">Adenosylmethionine decarboxylase</fullName>
        <ecNumber evidence="11">4.1.1.50</ecNumber>
    </recommendedName>
</protein>
<evidence type="ECO:0000256" key="9">
    <source>
        <dbReference type="ARBA" id="ARBA00023270"/>
    </source>
</evidence>
<dbReference type="InterPro" id="IPR016067">
    <property type="entry name" value="S-AdoMet_deCO2ase_core"/>
</dbReference>